<accession>A0A1B1BD29</accession>
<feature type="domain" description="Pycsar effector protein" evidence="9">
    <location>
        <begin position="11"/>
        <end position="145"/>
    </location>
</feature>
<dbReference type="GO" id="GO:0000166">
    <property type="term" value="F:nucleotide binding"/>
    <property type="evidence" value="ECO:0007669"/>
    <property type="project" value="UniProtKB-KW"/>
</dbReference>
<keyword evidence="3 8" id="KW-0812">Transmembrane</keyword>
<keyword evidence="2" id="KW-1003">Cell membrane</keyword>
<sequence length="149" mass="14933">MHAGRTGPHIDTAIALLRGEVARSDSKAALLLALTGAALAALVSLGVGRHLPTSAVAVGAVGAVALLAATVVLLLAVRPQLGGPGWPQWPKLTDEELLAELTAGQQVALVKVLAASARGKYARICLAVDLVLTGLGFLAVAAVLAALNL</sequence>
<proteinExistence type="predicted"/>
<evidence type="ECO:0000256" key="8">
    <source>
        <dbReference type="SAM" id="Phobius"/>
    </source>
</evidence>
<keyword evidence="5 8" id="KW-1133">Transmembrane helix</keyword>
<evidence type="ECO:0000259" key="9">
    <source>
        <dbReference type="Pfam" id="PF18967"/>
    </source>
</evidence>
<dbReference type="InterPro" id="IPR043760">
    <property type="entry name" value="PycTM_dom"/>
</dbReference>
<dbReference type="KEGG" id="sgs:AVL59_20015"/>
<keyword evidence="6" id="KW-0051">Antiviral defense</keyword>
<dbReference type="EMBL" id="CP016279">
    <property type="protein sequence ID" value="ANP56649.1"/>
    <property type="molecule type" value="Genomic_DNA"/>
</dbReference>
<reference evidence="10 11" key="1">
    <citation type="submission" date="2016-06" db="EMBL/GenBank/DDBJ databases">
        <title>Complete genome sequence of Streptomyces griseochromogenes ATCC 14511, the Blasticidin S producer.</title>
        <authorList>
            <person name="Wu L."/>
        </authorList>
    </citation>
    <scope>NUCLEOTIDE SEQUENCE [LARGE SCALE GENOMIC DNA]</scope>
    <source>
        <strain evidence="10 11">ATCC 14511</strain>
    </source>
</reference>
<comment type="subcellular location">
    <subcellularLocation>
        <location evidence="1">Cell membrane</location>
    </subcellularLocation>
</comment>
<protein>
    <recommendedName>
        <fullName evidence="9">Pycsar effector protein domain-containing protein</fullName>
    </recommendedName>
</protein>
<feature type="transmembrane region" description="Helical" evidence="8">
    <location>
        <begin position="28"/>
        <end position="48"/>
    </location>
</feature>
<name>A0A1B1BD29_9ACTN</name>
<keyword evidence="4" id="KW-0547">Nucleotide-binding</keyword>
<evidence type="ECO:0000256" key="3">
    <source>
        <dbReference type="ARBA" id="ARBA00022692"/>
    </source>
</evidence>
<keyword evidence="7 8" id="KW-0472">Membrane</keyword>
<evidence type="ECO:0000256" key="2">
    <source>
        <dbReference type="ARBA" id="ARBA00022475"/>
    </source>
</evidence>
<feature type="transmembrane region" description="Helical" evidence="8">
    <location>
        <begin position="126"/>
        <end position="147"/>
    </location>
</feature>
<evidence type="ECO:0000256" key="5">
    <source>
        <dbReference type="ARBA" id="ARBA00022989"/>
    </source>
</evidence>
<evidence type="ECO:0000313" key="11">
    <source>
        <dbReference type="Proteomes" id="UP000092659"/>
    </source>
</evidence>
<dbReference type="Proteomes" id="UP000092659">
    <property type="component" value="Chromosome"/>
</dbReference>
<feature type="transmembrane region" description="Helical" evidence="8">
    <location>
        <begin position="55"/>
        <end position="77"/>
    </location>
</feature>
<evidence type="ECO:0000256" key="4">
    <source>
        <dbReference type="ARBA" id="ARBA00022741"/>
    </source>
</evidence>
<dbReference type="STRING" id="68214.AVL59_20015"/>
<dbReference type="GO" id="GO:0005886">
    <property type="term" value="C:plasma membrane"/>
    <property type="evidence" value="ECO:0007669"/>
    <property type="project" value="UniProtKB-SubCell"/>
</dbReference>
<gene>
    <name evidence="10" type="ORF">AVL59_20015</name>
</gene>
<dbReference type="GO" id="GO:0051607">
    <property type="term" value="P:defense response to virus"/>
    <property type="evidence" value="ECO:0007669"/>
    <property type="project" value="UniProtKB-KW"/>
</dbReference>
<dbReference type="AlphaFoldDB" id="A0A1B1BD29"/>
<organism evidence="10 11">
    <name type="scientific">Streptomyces griseochromogenes</name>
    <dbReference type="NCBI Taxonomy" id="68214"/>
    <lineage>
        <taxon>Bacteria</taxon>
        <taxon>Bacillati</taxon>
        <taxon>Actinomycetota</taxon>
        <taxon>Actinomycetes</taxon>
        <taxon>Kitasatosporales</taxon>
        <taxon>Streptomycetaceae</taxon>
        <taxon>Streptomyces</taxon>
    </lineage>
</organism>
<evidence type="ECO:0000256" key="1">
    <source>
        <dbReference type="ARBA" id="ARBA00004236"/>
    </source>
</evidence>
<dbReference type="Pfam" id="PF18967">
    <property type="entry name" value="PycTM"/>
    <property type="match status" value="1"/>
</dbReference>
<evidence type="ECO:0000256" key="7">
    <source>
        <dbReference type="ARBA" id="ARBA00023136"/>
    </source>
</evidence>
<evidence type="ECO:0000256" key="6">
    <source>
        <dbReference type="ARBA" id="ARBA00023118"/>
    </source>
</evidence>
<evidence type="ECO:0000313" key="10">
    <source>
        <dbReference type="EMBL" id="ANP56649.1"/>
    </source>
</evidence>